<evidence type="ECO:0000313" key="1">
    <source>
        <dbReference type="EMBL" id="KAI0035147.1"/>
    </source>
</evidence>
<dbReference type="Proteomes" id="UP000814128">
    <property type="component" value="Unassembled WGS sequence"/>
</dbReference>
<keyword evidence="2" id="KW-1185">Reference proteome</keyword>
<gene>
    <name evidence="1" type="ORF">K488DRAFT_24285</name>
</gene>
<feature type="non-terminal residue" evidence="1">
    <location>
        <position position="265"/>
    </location>
</feature>
<organism evidence="1 2">
    <name type="scientific">Vararia minispora EC-137</name>
    <dbReference type="NCBI Taxonomy" id="1314806"/>
    <lineage>
        <taxon>Eukaryota</taxon>
        <taxon>Fungi</taxon>
        <taxon>Dikarya</taxon>
        <taxon>Basidiomycota</taxon>
        <taxon>Agaricomycotina</taxon>
        <taxon>Agaricomycetes</taxon>
        <taxon>Russulales</taxon>
        <taxon>Lachnocladiaceae</taxon>
        <taxon>Vararia</taxon>
    </lineage>
</organism>
<dbReference type="EMBL" id="MU273489">
    <property type="protein sequence ID" value="KAI0035147.1"/>
    <property type="molecule type" value="Genomic_DNA"/>
</dbReference>
<name>A0ACB8QTX3_9AGAM</name>
<evidence type="ECO:0000313" key="2">
    <source>
        <dbReference type="Proteomes" id="UP000814128"/>
    </source>
</evidence>
<comment type="caution">
    <text evidence="1">The sequence shown here is derived from an EMBL/GenBank/DDBJ whole genome shotgun (WGS) entry which is preliminary data.</text>
</comment>
<sequence length="265" mass="29064">VRAYSIMIDPPRVWPKQKEVRMFDEKKRFRYNQYRRLLDSGSKSPIIFLSHEKFSIKQLIRLRSAIATAAAKFPSPDPPLVTAGAAAVAPALVPATPTLFIVRTGIFGAVLRDYATLDRQSVGAIAKAIPGSLAVLTLPEFNPPQLNAILRAIERIVPKPKPLTPEEIRKKEEDAKADPPQPGRRMKRVRQEQRPEMSLLGALIEGRVFTTQGVKDVATLPTLQTLRAQLVGLISSPATQIAAVLNEASGGQLARTLEGLKKGLE</sequence>
<protein>
    <submittedName>
        <fullName evidence="1">Uncharacterized protein</fullName>
    </submittedName>
</protein>
<reference evidence="1" key="2">
    <citation type="journal article" date="2022" name="New Phytol.">
        <title>Evolutionary transition to the ectomycorrhizal habit in the genomes of a hyperdiverse lineage of mushroom-forming fungi.</title>
        <authorList>
            <person name="Looney B."/>
            <person name="Miyauchi S."/>
            <person name="Morin E."/>
            <person name="Drula E."/>
            <person name="Courty P.E."/>
            <person name="Kohler A."/>
            <person name="Kuo A."/>
            <person name="LaButti K."/>
            <person name="Pangilinan J."/>
            <person name="Lipzen A."/>
            <person name="Riley R."/>
            <person name="Andreopoulos W."/>
            <person name="He G."/>
            <person name="Johnson J."/>
            <person name="Nolan M."/>
            <person name="Tritt A."/>
            <person name="Barry K.W."/>
            <person name="Grigoriev I.V."/>
            <person name="Nagy L.G."/>
            <person name="Hibbett D."/>
            <person name="Henrissat B."/>
            <person name="Matheny P.B."/>
            <person name="Labbe J."/>
            <person name="Martin F.M."/>
        </authorList>
    </citation>
    <scope>NUCLEOTIDE SEQUENCE</scope>
    <source>
        <strain evidence="1">EC-137</strain>
    </source>
</reference>
<reference evidence="1" key="1">
    <citation type="submission" date="2021-02" db="EMBL/GenBank/DDBJ databases">
        <authorList>
            <consortium name="DOE Joint Genome Institute"/>
            <person name="Ahrendt S."/>
            <person name="Looney B.P."/>
            <person name="Miyauchi S."/>
            <person name="Morin E."/>
            <person name="Drula E."/>
            <person name="Courty P.E."/>
            <person name="Chicoki N."/>
            <person name="Fauchery L."/>
            <person name="Kohler A."/>
            <person name="Kuo A."/>
            <person name="Labutti K."/>
            <person name="Pangilinan J."/>
            <person name="Lipzen A."/>
            <person name="Riley R."/>
            <person name="Andreopoulos W."/>
            <person name="He G."/>
            <person name="Johnson J."/>
            <person name="Barry K.W."/>
            <person name="Grigoriev I.V."/>
            <person name="Nagy L."/>
            <person name="Hibbett D."/>
            <person name="Henrissat B."/>
            <person name="Matheny P.B."/>
            <person name="Labbe J."/>
            <person name="Martin F."/>
        </authorList>
    </citation>
    <scope>NUCLEOTIDE SEQUENCE</scope>
    <source>
        <strain evidence="1">EC-137</strain>
    </source>
</reference>
<feature type="non-terminal residue" evidence="1">
    <location>
        <position position="1"/>
    </location>
</feature>
<accession>A0ACB8QTX3</accession>
<proteinExistence type="predicted"/>